<comment type="caution">
    <text evidence="5">The sequence shown here is derived from an EMBL/GenBank/DDBJ whole genome shotgun (WGS) entry which is preliminary data.</text>
</comment>
<reference evidence="6" key="1">
    <citation type="submission" date="2017-03" db="EMBL/GenBank/DDBJ databases">
        <title>Genomes of endolithic fungi from Antarctica.</title>
        <authorList>
            <person name="Coleine C."/>
            <person name="Masonjones S."/>
            <person name="Stajich J.E."/>
        </authorList>
    </citation>
    <scope>NUCLEOTIDE SEQUENCE [LARGE SCALE GENOMIC DNA]</scope>
    <source>
        <strain evidence="6">CCFEE 5527</strain>
    </source>
</reference>
<dbReference type="GO" id="GO:0008234">
    <property type="term" value="F:cysteine-type peptidase activity"/>
    <property type="evidence" value="ECO:0007669"/>
    <property type="project" value="UniProtKB-KW"/>
</dbReference>
<dbReference type="Proteomes" id="UP000192596">
    <property type="component" value="Unassembled WGS sequence"/>
</dbReference>
<dbReference type="InParanoid" id="A0A1V8SKZ4"/>
<evidence type="ECO:0000256" key="3">
    <source>
        <dbReference type="ARBA" id="ARBA00022801"/>
    </source>
</evidence>
<keyword evidence="3" id="KW-0378">Hydrolase</keyword>
<sequence length="259" mass="28202">MSTALPNTGGGTAEVKKQKACTILVTGFAPFQDKFPTNPSFEIATRLPQVLPATERHTAPVRLIIHPEAIPVRYKDVHDLVPALLSSYAETIDFVLHIGMASGREWYALESQAHRDGYKNPDVDGNRLPAAHGSIEFGDCSEILTTSTAYDQIMAAWRKNVEAQTAFGDLDVRPSDDPGHYLCDYIYFNSLAWFARKGGSSENANGKKRPVLFLHVPADSDDASLKKGVAVTEALLRAIAESLGPVGETDDRTTESGTR</sequence>
<dbReference type="OrthoDB" id="407146at2759"/>
<evidence type="ECO:0000313" key="6">
    <source>
        <dbReference type="Proteomes" id="UP000192596"/>
    </source>
</evidence>
<evidence type="ECO:0000313" key="5">
    <source>
        <dbReference type="EMBL" id="OQN99798.1"/>
    </source>
</evidence>
<accession>A0A1V8SKZ4</accession>
<dbReference type="PANTHER" id="PTHR23402">
    <property type="entry name" value="PROTEASE FAMILY C15 PYROGLUTAMYL-PEPTIDASE I-RELATED"/>
    <property type="match status" value="1"/>
</dbReference>
<dbReference type="AlphaFoldDB" id="A0A1V8SKZ4"/>
<evidence type="ECO:0008006" key="7">
    <source>
        <dbReference type="Google" id="ProtNLM"/>
    </source>
</evidence>
<name>A0A1V8SKZ4_9PEZI</name>
<dbReference type="InterPro" id="IPR036440">
    <property type="entry name" value="Peptidase_C15-like_sf"/>
</dbReference>
<gene>
    <name evidence="5" type="ORF">B0A48_14568</name>
</gene>
<evidence type="ECO:0000256" key="4">
    <source>
        <dbReference type="ARBA" id="ARBA00022807"/>
    </source>
</evidence>
<evidence type="ECO:0000256" key="1">
    <source>
        <dbReference type="ARBA" id="ARBA00006641"/>
    </source>
</evidence>
<keyword evidence="6" id="KW-1185">Reference proteome</keyword>
<dbReference type="InterPro" id="IPR016125">
    <property type="entry name" value="Peptidase_C15-like"/>
</dbReference>
<dbReference type="GO" id="GO:0006508">
    <property type="term" value="P:proteolysis"/>
    <property type="evidence" value="ECO:0007669"/>
    <property type="project" value="UniProtKB-KW"/>
</dbReference>
<dbReference type="Gene3D" id="3.40.630.20">
    <property type="entry name" value="Peptidase C15, pyroglutamyl peptidase I-like"/>
    <property type="match status" value="1"/>
</dbReference>
<keyword evidence="4" id="KW-0788">Thiol protease</keyword>
<organism evidence="5 6">
    <name type="scientific">Cryoendolithus antarcticus</name>
    <dbReference type="NCBI Taxonomy" id="1507870"/>
    <lineage>
        <taxon>Eukaryota</taxon>
        <taxon>Fungi</taxon>
        <taxon>Dikarya</taxon>
        <taxon>Ascomycota</taxon>
        <taxon>Pezizomycotina</taxon>
        <taxon>Dothideomycetes</taxon>
        <taxon>Dothideomycetidae</taxon>
        <taxon>Cladosporiales</taxon>
        <taxon>Cladosporiaceae</taxon>
        <taxon>Cryoendolithus</taxon>
    </lineage>
</organism>
<comment type="similarity">
    <text evidence="1">Belongs to the peptidase C15 family.</text>
</comment>
<keyword evidence="2" id="KW-0645">Protease</keyword>
<protein>
    <recommendedName>
        <fullName evidence="7">Peptidase C15, pyroglutamyl peptidase I-like protein</fullName>
    </recommendedName>
</protein>
<dbReference type="SUPFAM" id="SSF53182">
    <property type="entry name" value="Pyrrolidone carboxyl peptidase (pyroglutamate aminopeptidase)"/>
    <property type="match status" value="1"/>
</dbReference>
<dbReference type="Pfam" id="PF01470">
    <property type="entry name" value="Peptidase_C15"/>
    <property type="match status" value="1"/>
</dbReference>
<dbReference type="STRING" id="1507870.A0A1V8SKZ4"/>
<dbReference type="EMBL" id="NAJO01000038">
    <property type="protein sequence ID" value="OQN99798.1"/>
    <property type="molecule type" value="Genomic_DNA"/>
</dbReference>
<evidence type="ECO:0000256" key="2">
    <source>
        <dbReference type="ARBA" id="ARBA00022670"/>
    </source>
</evidence>
<dbReference type="PANTHER" id="PTHR23402:SF1">
    <property type="entry name" value="PYROGLUTAMYL-PEPTIDASE I"/>
    <property type="match status" value="1"/>
</dbReference>
<proteinExistence type="inferred from homology"/>